<dbReference type="AlphaFoldDB" id="Q7UI37"/>
<accession>Q7UI37</accession>
<dbReference type="Proteomes" id="UP000001025">
    <property type="component" value="Chromosome"/>
</dbReference>
<evidence type="ECO:0000313" key="1">
    <source>
        <dbReference type="EMBL" id="CAD77777.1"/>
    </source>
</evidence>
<dbReference type="HOGENOM" id="CLU_3029395_0_0_0"/>
<dbReference type="PROSITE" id="PS51257">
    <property type="entry name" value="PROKAR_LIPOPROTEIN"/>
    <property type="match status" value="1"/>
</dbReference>
<proteinExistence type="predicted"/>
<gene>
    <name evidence="1" type="ordered locus">RB12782</name>
</gene>
<evidence type="ECO:0000313" key="2">
    <source>
        <dbReference type="Proteomes" id="UP000001025"/>
    </source>
</evidence>
<name>Q7UI37_RHOBA</name>
<protein>
    <submittedName>
        <fullName evidence="1">Uncharacterized protein</fullName>
    </submittedName>
</protein>
<keyword evidence="2" id="KW-1185">Reference proteome</keyword>
<sequence>MVRAFIATLGTGNGAGGCPFHSWSETDAVRMRLKKVCLVDRPALSRRSGCFNLAA</sequence>
<dbReference type="EnsemblBacteria" id="CAD77777">
    <property type="protein sequence ID" value="CAD77777"/>
    <property type="gene ID" value="RB12782"/>
</dbReference>
<dbReference type="EMBL" id="BX294155">
    <property type="protein sequence ID" value="CAD77777.1"/>
    <property type="molecule type" value="Genomic_DNA"/>
</dbReference>
<reference evidence="1 2" key="1">
    <citation type="journal article" date="2003" name="Proc. Natl. Acad. Sci. U.S.A.">
        <title>Complete genome sequence of the marine planctomycete Pirellula sp. strain 1.</title>
        <authorList>
            <person name="Gloeckner F.O."/>
            <person name="Kube M."/>
            <person name="Bauer M."/>
            <person name="Teeling H."/>
            <person name="Lombardot T."/>
            <person name="Ludwig W."/>
            <person name="Gade D."/>
            <person name="Beck A."/>
            <person name="Borzym K."/>
            <person name="Heitmann K."/>
            <person name="Rabus R."/>
            <person name="Schlesner H."/>
            <person name="Amann R."/>
            <person name="Reinhardt R."/>
        </authorList>
    </citation>
    <scope>NUCLEOTIDE SEQUENCE [LARGE SCALE GENOMIC DNA]</scope>
    <source>
        <strain evidence="2">DSM 10527 / NCIMB 13988 / SH1</strain>
    </source>
</reference>
<dbReference type="KEGG" id="rba:RB12782"/>
<organism evidence="1 2">
    <name type="scientific">Rhodopirellula baltica (strain DSM 10527 / NCIMB 13988 / SH1)</name>
    <dbReference type="NCBI Taxonomy" id="243090"/>
    <lineage>
        <taxon>Bacteria</taxon>
        <taxon>Pseudomonadati</taxon>
        <taxon>Planctomycetota</taxon>
        <taxon>Planctomycetia</taxon>
        <taxon>Pirellulales</taxon>
        <taxon>Pirellulaceae</taxon>
        <taxon>Rhodopirellula</taxon>
    </lineage>
</organism>
<dbReference type="InParanoid" id="Q7UI37"/>